<evidence type="ECO:0000313" key="2">
    <source>
        <dbReference type="Proteomes" id="UP000657918"/>
    </source>
</evidence>
<dbReference type="Gene3D" id="3.80.10.10">
    <property type="entry name" value="Ribonuclease Inhibitor"/>
    <property type="match status" value="1"/>
</dbReference>
<accession>A0A835MHL0</accession>
<evidence type="ECO:0000313" key="1">
    <source>
        <dbReference type="EMBL" id="KAF9661176.1"/>
    </source>
</evidence>
<gene>
    <name evidence="1" type="ORF">SADUNF_Sadunf19G0040400</name>
</gene>
<protein>
    <submittedName>
        <fullName evidence="1">Uncharacterized protein</fullName>
    </submittedName>
</protein>
<dbReference type="AlphaFoldDB" id="A0A835MHL0"/>
<dbReference type="EMBL" id="JADGMS010000019">
    <property type="protein sequence ID" value="KAF9661176.1"/>
    <property type="molecule type" value="Genomic_DNA"/>
</dbReference>
<organism evidence="1 2">
    <name type="scientific">Salix dunnii</name>
    <dbReference type="NCBI Taxonomy" id="1413687"/>
    <lineage>
        <taxon>Eukaryota</taxon>
        <taxon>Viridiplantae</taxon>
        <taxon>Streptophyta</taxon>
        <taxon>Embryophyta</taxon>
        <taxon>Tracheophyta</taxon>
        <taxon>Spermatophyta</taxon>
        <taxon>Magnoliopsida</taxon>
        <taxon>eudicotyledons</taxon>
        <taxon>Gunneridae</taxon>
        <taxon>Pentapetalae</taxon>
        <taxon>rosids</taxon>
        <taxon>fabids</taxon>
        <taxon>Malpighiales</taxon>
        <taxon>Salicaceae</taxon>
        <taxon>Saliceae</taxon>
        <taxon>Salix</taxon>
    </lineage>
</organism>
<comment type="caution">
    <text evidence="1">The sequence shown here is derived from an EMBL/GenBank/DDBJ whole genome shotgun (WGS) entry which is preliminary data.</text>
</comment>
<dbReference type="Proteomes" id="UP000657918">
    <property type="component" value="Unassembled WGS sequence"/>
</dbReference>
<reference evidence="1 2" key="1">
    <citation type="submission" date="2020-10" db="EMBL/GenBank/DDBJ databases">
        <title>Plant Genome Project.</title>
        <authorList>
            <person name="Zhang R.-G."/>
        </authorList>
    </citation>
    <scope>NUCLEOTIDE SEQUENCE [LARGE SCALE GENOMIC DNA]</scope>
    <source>
        <strain evidence="1">FAFU-HL-1</strain>
        <tissue evidence="1">Leaf</tissue>
    </source>
</reference>
<dbReference type="SUPFAM" id="SSF52058">
    <property type="entry name" value="L domain-like"/>
    <property type="match status" value="1"/>
</dbReference>
<sequence length="79" mass="8719">MKSFRNWKSSGISSSNISPSTAFTYVSLFDLSDNHHKRISGRISTSFGDKQSVESLDLSHDILTGEIPGTFANLLEPRT</sequence>
<dbReference type="OrthoDB" id="850177at2759"/>
<proteinExistence type="predicted"/>
<keyword evidence="2" id="KW-1185">Reference proteome</keyword>
<dbReference type="InterPro" id="IPR032675">
    <property type="entry name" value="LRR_dom_sf"/>
</dbReference>
<name>A0A835MHL0_9ROSI</name>